<gene>
    <name evidence="2" type="ORF">C1H46_018638</name>
</gene>
<comment type="caution">
    <text evidence="2">The sequence shown here is derived from an EMBL/GenBank/DDBJ whole genome shotgun (WGS) entry which is preliminary data.</text>
</comment>
<reference evidence="2 3" key="1">
    <citation type="journal article" date="2019" name="G3 (Bethesda)">
        <title>Sequencing of a Wild Apple (Malus baccata) Genome Unravels the Differences Between Cultivated and Wild Apple Species Regarding Disease Resistance and Cold Tolerance.</title>
        <authorList>
            <person name="Chen X."/>
        </authorList>
    </citation>
    <scope>NUCLEOTIDE SEQUENCE [LARGE SCALE GENOMIC DNA]</scope>
    <source>
        <strain evidence="3">cv. Shandingzi</strain>
        <tissue evidence="2">Leaves</tissue>
    </source>
</reference>
<evidence type="ECO:0000256" key="1">
    <source>
        <dbReference type="SAM" id="Coils"/>
    </source>
</evidence>
<feature type="coiled-coil region" evidence="1">
    <location>
        <begin position="68"/>
        <end position="95"/>
    </location>
</feature>
<organism evidence="2 3">
    <name type="scientific">Malus baccata</name>
    <name type="common">Siberian crab apple</name>
    <name type="synonym">Pyrus baccata</name>
    <dbReference type="NCBI Taxonomy" id="106549"/>
    <lineage>
        <taxon>Eukaryota</taxon>
        <taxon>Viridiplantae</taxon>
        <taxon>Streptophyta</taxon>
        <taxon>Embryophyta</taxon>
        <taxon>Tracheophyta</taxon>
        <taxon>Spermatophyta</taxon>
        <taxon>Magnoliopsida</taxon>
        <taxon>eudicotyledons</taxon>
        <taxon>Gunneridae</taxon>
        <taxon>Pentapetalae</taxon>
        <taxon>rosids</taxon>
        <taxon>fabids</taxon>
        <taxon>Rosales</taxon>
        <taxon>Rosaceae</taxon>
        <taxon>Amygdaloideae</taxon>
        <taxon>Maleae</taxon>
        <taxon>Malus</taxon>
    </lineage>
</organism>
<keyword evidence="1" id="KW-0175">Coiled coil</keyword>
<proteinExistence type="predicted"/>
<name>A0A540MAC3_MALBA</name>
<keyword evidence="3" id="KW-1185">Reference proteome</keyword>
<dbReference type="AlphaFoldDB" id="A0A540MAC3"/>
<evidence type="ECO:0000313" key="2">
    <source>
        <dbReference type="EMBL" id="TQD95694.1"/>
    </source>
</evidence>
<sequence length="123" mass="14486">MGDLGPVPRMLTDWIISRWRRPTLKLYALTITFGPMRKIADWPYLGYHAWYLAHLCNEVKGINYRHNIRRLEVMLAKLKEEMVAYEAECEHFAKRLADEAARVESLDLCLRVECHQTISQILI</sequence>
<evidence type="ECO:0000313" key="3">
    <source>
        <dbReference type="Proteomes" id="UP000315295"/>
    </source>
</evidence>
<accession>A0A540MAC3</accession>
<dbReference type="EMBL" id="VIEB01000307">
    <property type="protein sequence ID" value="TQD95694.1"/>
    <property type="molecule type" value="Genomic_DNA"/>
</dbReference>
<dbReference type="Proteomes" id="UP000315295">
    <property type="component" value="Unassembled WGS sequence"/>
</dbReference>
<protein>
    <submittedName>
        <fullName evidence="2">Uncharacterized protein</fullName>
    </submittedName>
</protein>